<feature type="domain" description="Transposable element P transposase-like RNase H C-terminal" evidence="2">
    <location>
        <begin position="195"/>
        <end position="229"/>
    </location>
</feature>
<dbReference type="Pfam" id="PF21789">
    <property type="entry name" value="TNP-like_RNaseH_C"/>
    <property type="match status" value="1"/>
</dbReference>
<keyword evidence="4" id="KW-1185">Reference proteome</keyword>
<dbReference type="PANTHER" id="PTHR47577">
    <property type="entry name" value="THAP DOMAIN-CONTAINING PROTEIN 6"/>
    <property type="match status" value="1"/>
</dbReference>
<dbReference type="PANTHER" id="PTHR47577:SF2">
    <property type="entry name" value="THAP DOMAIN CONTAINING 9"/>
    <property type="match status" value="1"/>
</dbReference>
<evidence type="ECO:0000313" key="4">
    <source>
        <dbReference type="Proteomes" id="UP000478052"/>
    </source>
</evidence>
<dbReference type="EMBL" id="VUJU01016214">
    <property type="protein sequence ID" value="KAF0690622.1"/>
    <property type="molecule type" value="Genomic_DNA"/>
</dbReference>
<evidence type="ECO:0000313" key="3">
    <source>
        <dbReference type="EMBL" id="KAF0690622.1"/>
    </source>
</evidence>
<evidence type="ECO:0000259" key="1">
    <source>
        <dbReference type="Pfam" id="PF21788"/>
    </source>
</evidence>
<comment type="caution">
    <text evidence="3">The sequence shown here is derived from an EMBL/GenBank/DDBJ whole genome shotgun (WGS) entry which is preliminary data.</text>
</comment>
<dbReference type="InterPro" id="IPR048366">
    <property type="entry name" value="TNP-like_GBD"/>
</dbReference>
<organism evidence="3 4">
    <name type="scientific">Aphis craccivora</name>
    <name type="common">Cowpea aphid</name>
    <dbReference type="NCBI Taxonomy" id="307492"/>
    <lineage>
        <taxon>Eukaryota</taxon>
        <taxon>Metazoa</taxon>
        <taxon>Ecdysozoa</taxon>
        <taxon>Arthropoda</taxon>
        <taxon>Hexapoda</taxon>
        <taxon>Insecta</taxon>
        <taxon>Pterygota</taxon>
        <taxon>Neoptera</taxon>
        <taxon>Paraneoptera</taxon>
        <taxon>Hemiptera</taxon>
        <taxon>Sternorrhyncha</taxon>
        <taxon>Aphidomorpha</taxon>
        <taxon>Aphidoidea</taxon>
        <taxon>Aphididae</taxon>
        <taxon>Aphidini</taxon>
        <taxon>Aphis</taxon>
        <taxon>Aphis</taxon>
    </lineage>
</organism>
<dbReference type="OrthoDB" id="6491412at2759"/>
<gene>
    <name evidence="3" type="ORF">FWK35_00035181</name>
</gene>
<sequence length="327" mass="37458">MLKLCRNTLGDWKTIYDRNDKAILWKYFEELVSYQDRIGLHSGTKIRSRHISCHKEKMKVRLAAQTFSMSVANALTFCSTTLNLKQFNNSETTITFCKTINNIFDFLNTRNFLSKSEYQKPLKSSDEGKIKLFIKDSIQYIQSLKCESNNKEKILLVKSQRKTGFLGFIICLQSVHNILDDIIKPPGTLDFLLTYKLSQDHLEMFFSAIRARGGFNNNPTAAQFESSYKRLLVHTELMVSSGANCLPLDLTTILTVNSTNKTKTEDTITNIYIDMLCAEDNSLLENDLINDINIVDTVYITNVVEYISGFIVRKVQRIMVCDTCLLL</sequence>
<protein>
    <recommendedName>
        <fullName evidence="5">THAP-type domain-containing protein</fullName>
    </recommendedName>
</protein>
<dbReference type="InterPro" id="IPR048367">
    <property type="entry name" value="TNP-like_RNaseH_C"/>
</dbReference>
<dbReference type="Pfam" id="PF21788">
    <property type="entry name" value="TNP-like_GBD"/>
    <property type="match status" value="1"/>
</dbReference>
<dbReference type="AlphaFoldDB" id="A0A6G0VJF0"/>
<name>A0A6G0VJF0_APHCR</name>
<evidence type="ECO:0008006" key="5">
    <source>
        <dbReference type="Google" id="ProtNLM"/>
    </source>
</evidence>
<evidence type="ECO:0000259" key="2">
    <source>
        <dbReference type="Pfam" id="PF21789"/>
    </source>
</evidence>
<proteinExistence type="predicted"/>
<accession>A0A6G0VJF0</accession>
<reference evidence="3 4" key="1">
    <citation type="submission" date="2019-08" db="EMBL/GenBank/DDBJ databases">
        <title>Whole genome of Aphis craccivora.</title>
        <authorList>
            <person name="Voronova N.V."/>
            <person name="Shulinski R.S."/>
            <person name="Bandarenka Y.V."/>
            <person name="Zhorov D.G."/>
            <person name="Warner D."/>
        </authorList>
    </citation>
    <scope>NUCLEOTIDE SEQUENCE [LARGE SCALE GENOMIC DNA]</scope>
    <source>
        <strain evidence="3">180601</strain>
        <tissue evidence="3">Whole Body</tissue>
    </source>
</reference>
<feature type="domain" description="Transposable element P transposase-like GTP-binding insertion" evidence="1">
    <location>
        <begin position="1"/>
        <end position="120"/>
    </location>
</feature>
<dbReference type="Proteomes" id="UP000478052">
    <property type="component" value="Unassembled WGS sequence"/>
</dbReference>